<proteinExistence type="predicted"/>
<reference evidence="4 5" key="1">
    <citation type="submission" date="2024-09" db="EMBL/GenBank/DDBJ databases">
        <authorList>
            <person name="Sun Q."/>
            <person name="Mori K."/>
        </authorList>
    </citation>
    <scope>NUCLEOTIDE SEQUENCE [LARGE SCALE GENOMIC DNA]</scope>
    <source>
        <strain evidence="4 5">JCM 14321</strain>
    </source>
</reference>
<feature type="compositionally biased region" description="Pro residues" evidence="1">
    <location>
        <begin position="119"/>
        <end position="136"/>
    </location>
</feature>
<feature type="compositionally biased region" description="Basic and acidic residues" evidence="1">
    <location>
        <begin position="8"/>
        <end position="18"/>
    </location>
</feature>
<dbReference type="PANTHER" id="PTHR34819">
    <property type="entry name" value="LARGE CYSTEINE-RICH PERIPLASMIC PROTEIN OMCB"/>
    <property type="match status" value="1"/>
</dbReference>
<dbReference type="InterPro" id="IPR051172">
    <property type="entry name" value="Chlamydia_OmcB"/>
</dbReference>
<dbReference type="Pfam" id="PF01345">
    <property type="entry name" value="DUF11"/>
    <property type="match status" value="1"/>
</dbReference>
<feature type="compositionally biased region" description="Basic residues" evidence="1">
    <location>
        <begin position="19"/>
        <end position="30"/>
    </location>
</feature>
<dbReference type="InterPro" id="IPR047589">
    <property type="entry name" value="DUF11_rpt"/>
</dbReference>
<protein>
    <submittedName>
        <fullName evidence="4">DUF11 domain-containing protein</fullName>
    </submittedName>
</protein>
<feature type="compositionally biased region" description="Pro residues" evidence="1">
    <location>
        <begin position="87"/>
        <end position="99"/>
    </location>
</feature>
<feature type="compositionally biased region" description="Basic and acidic residues" evidence="1">
    <location>
        <begin position="1751"/>
        <end position="1761"/>
    </location>
</feature>
<feature type="region of interest" description="Disordered" evidence="1">
    <location>
        <begin position="56"/>
        <end position="136"/>
    </location>
</feature>
<gene>
    <name evidence="4" type="ORF">ACFFQV_11505</name>
</gene>
<dbReference type="SUPFAM" id="SSF53300">
    <property type="entry name" value="vWA-like"/>
    <property type="match status" value="1"/>
</dbReference>
<dbReference type="InterPro" id="IPR045826">
    <property type="entry name" value="SpaA_PFL_dom_2"/>
</dbReference>
<organism evidence="4 5">
    <name type="scientific">Agromyces lapidis</name>
    <dbReference type="NCBI Taxonomy" id="279574"/>
    <lineage>
        <taxon>Bacteria</taxon>
        <taxon>Bacillati</taxon>
        <taxon>Actinomycetota</taxon>
        <taxon>Actinomycetes</taxon>
        <taxon>Micrococcales</taxon>
        <taxon>Microbacteriaceae</taxon>
        <taxon>Agromyces</taxon>
    </lineage>
</organism>
<dbReference type="CDD" id="cd00198">
    <property type="entry name" value="vWFA"/>
    <property type="match status" value="1"/>
</dbReference>
<dbReference type="RefSeq" id="WP_157422403.1">
    <property type="nucleotide sequence ID" value="NZ_BAAANI010000002.1"/>
</dbReference>
<keyword evidence="2" id="KW-1133">Transmembrane helix</keyword>
<feature type="domain" description="VWFA" evidence="3">
    <location>
        <begin position="414"/>
        <end position="601"/>
    </location>
</feature>
<keyword evidence="2" id="KW-0812">Transmembrane</keyword>
<dbReference type="NCBIfam" id="TIGR01451">
    <property type="entry name" value="B_ant_repeat"/>
    <property type="match status" value="2"/>
</dbReference>
<dbReference type="InterPro" id="IPR036465">
    <property type="entry name" value="vWFA_dom_sf"/>
</dbReference>
<keyword evidence="5" id="KW-1185">Reference proteome</keyword>
<feature type="transmembrane region" description="Helical" evidence="2">
    <location>
        <begin position="3259"/>
        <end position="3279"/>
    </location>
</feature>
<evidence type="ECO:0000259" key="3">
    <source>
        <dbReference type="PROSITE" id="PS50234"/>
    </source>
</evidence>
<dbReference type="EMBL" id="JBHMBL010000002">
    <property type="protein sequence ID" value="MFB9642915.1"/>
    <property type="molecule type" value="Genomic_DNA"/>
</dbReference>
<dbReference type="Pfam" id="PF19403">
    <property type="entry name" value="SpaA_2"/>
    <property type="match status" value="6"/>
</dbReference>
<evidence type="ECO:0000256" key="1">
    <source>
        <dbReference type="SAM" id="MobiDB-lite"/>
    </source>
</evidence>
<dbReference type="PROSITE" id="PS50234">
    <property type="entry name" value="VWFA"/>
    <property type="match status" value="1"/>
</dbReference>
<evidence type="ECO:0000256" key="2">
    <source>
        <dbReference type="SAM" id="Phobius"/>
    </source>
</evidence>
<dbReference type="Proteomes" id="UP001589667">
    <property type="component" value="Unassembled WGS sequence"/>
</dbReference>
<sequence length="3290" mass="339342">MDSLLDPFRSDRKPDGRRDRRRRQERRSRSLRATIAAITAGAMLAIGLPTMAFAAGEASDGTAPDTAQVTSESAEPGTAEGETTAPSEPPAEEAPPAEEPPAEEAPPAEEPPAEEAPPAEEPPAKPAPAEPAPEPAAPEQLVAPMAVFPADTADCTSNCGELTITNEVVGGSAGADDWTLHAIRSSNSDNYDFTSGQTRDVPRSATYTISADSGPAGYAMTDFQCDSGGSGGGDPTYNESNRTVTYGSGNGKWAECTFTHTFVEPATITVQVGGDRTGIASVSGLAGVQLELYTDNSGTIGSPVGQPWSICTSIASGVCTFTVPTPNDSRYWVVQRAAPNDVPAGWFSNDTLAIGTTPSSQAYRFRTPVIGSGDDVSSTVDFMIASGNDNNQASGGIWQNSRVNPVAPQQCGIDVALIIDLSGSVAPYETQLKNAAKGFVDALTGTPSQVGIFTFNNVAPASAGGNLGVTPVSTPAGAEVVKEHIDDFDTPVEATNWDRGISQVAASGVDYDLAVILTDGNPTVYSNDEGPGNRTRFREVENGVFSANTVKALGIRMVAVGVGDGIDGAPDNLVAISGPAAGSDYFQTEDYEAAGETLRQLALGDCEGSVSIVKQVVDEGTTGEDKTGQTPTGGWEFTVDSDNPAITPATQSGSTADGTGAVNFPLEFDTSSTTGSVTVTETVQAGHSIVTTGGKNAVCTEVESGDAVTVTNDGANGFTIGVDPQVAVTCTVWNRPPEPQADVRVDKTWIVNGQTFTNGNQPAGLSAQLKLDGANKPFGIVQTGYSSGDGVEISETTGVGNRELCRVTSSTVTLANGAPANEALPYTPILEPGSNSYTITNVVDCTAELELVKSVANGDAVPADWALDSVAPNGALAGPSGTSGVSAPVTPLVRYALTEDGDPRYVQTIIQGGVPVPPSTGSWTCQQVDAEGVVIPGFADGINGGVTVPLGFSVRCTAVNQTASLTLIKNVDNDLDIDADPSDWTLTATPNAPAIPGLGTEEATTGETVHIRPDKTYTVSETGGPDGWTKTSVMCRTTPNGQYVETDQITLPALGQGTCVISNDPIAPTLKLTKIVTGDVAPASEWTVSASRADDDQIVASGDGTTGVVAVPAGVAFELSESTDLPNADQFAPGAWLCSLNGGPNVPGPNVAALGAGDAVECTVTNTLKPFTPSILKTAAVPMPNADGSWTIAYDIVVTNPSAFQSLDYILSDQLEFGSEVTVNSASYQRVQPLPAGAVENWTVGFDAVQPFDDEPQLAAGTSHTWRVTVNATLDAGADFGGTTQAECDALDPGTVGFLNTATMYVGQVPYEASDCELPVKPTIAKQGGTAVDNGDGTWTLPYSITVTNPSAATSVVYDLVDELDLPAGVTPTGPATVVAAPVATVPGWTGSAPNSLLADDVTLAGTAGVDQHVYQVQVVVEIGAEQGGFRCPSDGGLNNVATLESGNQSEDATGCVTIDPPVIVHDKTVVPGSVSQGADGLWTIQYRIDVDNTGAVGGTYSLDDDLHFGAGVDLSAASYAVTRDGSPAAAGWAGTGGLVADAYLAGGASEVWIITVSGIALDGETLTPAQTACPQDDADGAFNNAATITVAGTPSTDTACDSPSAPEVLKSGATATQQPDATWDVSYLLTVSNTAPGAKPGFYSLDDVPGFPASVTLNTYTVEEVSPVAGPITTDASPVPATIPVVADEPIAAGATHVYRITLNATVPAGLPENERLCVDGQSGVGFFNETQLTSGEIVDTSDDCTPVEEGGRPTVEKSDPTVSQDGEGVWTVEYDVTVTGNADYVSTYTLEDTLHFGPSVDILTAEWAGQGESGEWEDPEANPTETIVGTAEVIGIDEVHSYTVTVTATVDELGFADPTTNTCDPSDEEPNVGFLNTATLTSDGVLQSDDGCGLPAEPEVTKTAVGTEAVEVGDHWEAAYEITVENLSPGHALVYDLADTPDFADGVTITDREVTSADVTVNPAWNGASPATDVIVEDQELAGGATHTFTVTVSFTVDEIDGSPALLCEGEDGQGLLNGAVVTSGGTWTDDDCIDVPVIVIVDKVWVIDGGAPIAWDSDELPDGFTAQGMLDGEAVDWGAENGPYSLGDEVAVGESGVVVPEGCEIIDAVLNGTGEYQLDATVNTYLVTNEVDCEQTVTLEKVVDNQHGGDAVADDWTVSASGPEDGFGGPGTAAGPVELGVGYTLNEVSLVWENGVEYEVAATWSCTSEQGADAFTLVSTPGSTNATLTVTKLGATVDCVIENTDIAPTLTLVKDVAPDSVEADFPPTLWTVSATEEGETAVISGEGTATGAVESNVDYVLAELASDFAGADEFEAGAWSCDVPGALTGDTANLEPGDDVTCTIVNTAKPANYLFDKEVTGVVQEDDGTWTIDYTVTVTNESVVSPVSYDLVDSLAGFGEGIEIDEASWTGPDGSGDVWEDPATQPVEELANDVVLTAAVGTHEYLVTVKATVTGDAVWDDPTTEDGDEGDGSTGCVPGEQGGFANSATLTVAGLPTDAEACDEPGRTTAVKVAHPATNLGLGDWEVTYDITVDTVGDHDLVYDLSDALVFPDGVTVEEATAADPDGDPVAGWNGEDATTLATAHPITAGDTHVWTITVRANVASIETIDLATCEATETGGGFLNTAEMVNGTVVSELEGCTDIPVGLLNLTKTVDNTALLDLGFTPEELLAATDWDLSGDSGTHFAEFLNGGGIHLVVPVGSYLLGEKLQTEQEEHEFADYYSAEAWLCGDAAVTHAQVQAGGVTECSLNNVADSLDVGIEKTYLLPDGVTAVEAGDAFEYQLTVTNNGTLDVPGLEVTDVLPDDLVVTGAASFIPAADPAQPGTWTQTSGDTDNAFSATYSGSYPSGAVTTITIPVQVAVPAPLPPVPPVGPNDPPPALPVIDLDDIHNEACVAITAPEAADIAAAAETMPDMVPGNDCDDVDVPTKAIDPSAYTRCVADVPYLYHNVAVSENVEPGPITVTWTPDPTVYPDAEPIVMEIPWDERDGRLLWPYGVVNDDGISIGWPGWRLIQEGDVVGENGIVDIWENMVKDSKLESYAFADQVNPITVTFSVNPSQSILAVYPQATPACEVVRDPSVDIVKTASVEEVKPGGAFDYTLSVTNSGLGAIENMELFDEIPADLKVTEITTDEAPAFPRWEDCEVTGAGSDGYGGLLHCVLNGMIGGTQPDAPDVVLSVVLDPAAKVDRIENTGEVCWNDPDDAPVEPQAEPGTVAAAAVLDPELPILCDDSTVTVRVPQPPAPGIASTGFAGAPLLWGAAGLLLIGALLVSVTIVRRRRPGERHTA</sequence>
<feature type="region of interest" description="Disordered" evidence="1">
    <location>
        <begin position="1742"/>
        <end position="1767"/>
    </location>
</feature>
<dbReference type="InterPro" id="IPR002035">
    <property type="entry name" value="VWF_A"/>
</dbReference>
<evidence type="ECO:0000313" key="5">
    <source>
        <dbReference type="Proteomes" id="UP001589667"/>
    </source>
</evidence>
<keyword evidence="2" id="KW-0472">Membrane</keyword>
<comment type="caution">
    <text evidence="4">The sequence shown here is derived from an EMBL/GenBank/DDBJ whole genome shotgun (WGS) entry which is preliminary data.</text>
</comment>
<dbReference type="SMART" id="SM00327">
    <property type="entry name" value="VWA"/>
    <property type="match status" value="1"/>
</dbReference>
<evidence type="ECO:0000313" key="4">
    <source>
        <dbReference type="EMBL" id="MFB9642915.1"/>
    </source>
</evidence>
<feature type="compositionally biased region" description="Acidic residues" evidence="1">
    <location>
        <begin position="2461"/>
        <end position="2474"/>
    </location>
</feature>
<feature type="region of interest" description="Disordered" evidence="1">
    <location>
        <begin position="1"/>
        <end position="31"/>
    </location>
</feature>
<name>A0ABV5SRE3_9MICO</name>
<dbReference type="Gene3D" id="3.40.50.410">
    <property type="entry name" value="von Willebrand factor, type A domain"/>
    <property type="match status" value="1"/>
</dbReference>
<dbReference type="InterPro" id="IPR001434">
    <property type="entry name" value="OmcB-like_DUF11"/>
</dbReference>
<feature type="region of interest" description="Disordered" evidence="1">
    <location>
        <begin position="2461"/>
        <end position="2484"/>
    </location>
</feature>
<accession>A0ABV5SRE3</accession>